<reference evidence="3" key="1">
    <citation type="submission" date="2021-02" db="EMBL/GenBank/DDBJ databases">
        <authorList>
            <person name="Nowell W R."/>
        </authorList>
    </citation>
    <scope>NUCLEOTIDE SEQUENCE</scope>
</reference>
<evidence type="ECO:0008006" key="6">
    <source>
        <dbReference type="Google" id="ProtNLM"/>
    </source>
</evidence>
<feature type="coiled-coil region" evidence="1">
    <location>
        <begin position="184"/>
        <end position="211"/>
    </location>
</feature>
<dbReference type="Proteomes" id="UP000682733">
    <property type="component" value="Unassembled WGS sequence"/>
</dbReference>
<name>A0A8S2EVY8_9BILA</name>
<dbReference type="EMBL" id="CAJOBA010040122">
    <property type="protein sequence ID" value="CAF4089433.1"/>
    <property type="molecule type" value="Genomic_DNA"/>
</dbReference>
<accession>A0A8S2EVY8</accession>
<keyword evidence="2" id="KW-0472">Membrane</keyword>
<feature type="transmembrane region" description="Helical" evidence="2">
    <location>
        <begin position="21"/>
        <end position="43"/>
    </location>
</feature>
<feature type="transmembrane region" description="Helical" evidence="2">
    <location>
        <begin position="104"/>
        <end position="128"/>
    </location>
</feature>
<evidence type="ECO:0000256" key="1">
    <source>
        <dbReference type="SAM" id="Coils"/>
    </source>
</evidence>
<gene>
    <name evidence="3" type="ORF">OVA965_LOCUS27799</name>
    <name evidence="4" type="ORF">TMI583_LOCUS28548</name>
</gene>
<dbReference type="EMBL" id="CAJNOK010018556">
    <property type="protein sequence ID" value="CAF1284448.1"/>
    <property type="molecule type" value="Genomic_DNA"/>
</dbReference>
<organism evidence="3 5">
    <name type="scientific">Didymodactylos carnosus</name>
    <dbReference type="NCBI Taxonomy" id="1234261"/>
    <lineage>
        <taxon>Eukaryota</taxon>
        <taxon>Metazoa</taxon>
        <taxon>Spiralia</taxon>
        <taxon>Gnathifera</taxon>
        <taxon>Rotifera</taxon>
        <taxon>Eurotatoria</taxon>
        <taxon>Bdelloidea</taxon>
        <taxon>Philodinida</taxon>
        <taxon>Philodinidae</taxon>
        <taxon>Didymodactylos</taxon>
    </lineage>
</organism>
<sequence>MLRDGIFQLSFSDRSYYMKDLLFFVCFILIFLFGFSITSWSLITTTSQVNWTYTDDGNLYNVTVLNSGSGLWTWQYLRDVTNYGIWKVFGQIDPIVDNNSYSDVAWVLAIIFVAVSNVLLLNVLVALFNVTIQQVQGPSVSDKSDLEGVECQSVNIQPKITDSMQRESAIAEDYWRYTLRHETKNQTEIALENLEQKLEELKNRIQQAGSGYE</sequence>
<keyword evidence="1" id="KW-0175">Coiled coil</keyword>
<comment type="caution">
    <text evidence="3">The sequence shown here is derived from an EMBL/GenBank/DDBJ whole genome shotgun (WGS) entry which is preliminary data.</text>
</comment>
<protein>
    <recommendedName>
        <fullName evidence="6">Ion transport domain-containing protein</fullName>
    </recommendedName>
</protein>
<evidence type="ECO:0000256" key="2">
    <source>
        <dbReference type="SAM" id="Phobius"/>
    </source>
</evidence>
<dbReference type="AlphaFoldDB" id="A0A8S2EVY8"/>
<evidence type="ECO:0000313" key="4">
    <source>
        <dbReference type="EMBL" id="CAF4089433.1"/>
    </source>
</evidence>
<dbReference type="Proteomes" id="UP000677228">
    <property type="component" value="Unassembled WGS sequence"/>
</dbReference>
<keyword evidence="2" id="KW-0812">Transmembrane</keyword>
<keyword evidence="2" id="KW-1133">Transmembrane helix</keyword>
<evidence type="ECO:0000313" key="5">
    <source>
        <dbReference type="Proteomes" id="UP000677228"/>
    </source>
</evidence>
<evidence type="ECO:0000313" key="3">
    <source>
        <dbReference type="EMBL" id="CAF1284448.1"/>
    </source>
</evidence>
<proteinExistence type="predicted"/>